<evidence type="ECO:0000313" key="1">
    <source>
        <dbReference type="EMBL" id="MQT12511.1"/>
    </source>
</evidence>
<organism evidence="1 2">
    <name type="scientific">Segnochrobactrum spirostomi</name>
    <dbReference type="NCBI Taxonomy" id="2608987"/>
    <lineage>
        <taxon>Bacteria</taxon>
        <taxon>Pseudomonadati</taxon>
        <taxon>Pseudomonadota</taxon>
        <taxon>Alphaproteobacteria</taxon>
        <taxon>Hyphomicrobiales</taxon>
        <taxon>Segnochrobactraceae</taxon>
        <taxon>Segnochrobactrum</taxon>
    </lineage>
</organism>
<dbReference type="Proteomes" id="UP000332515">
    <property type="component" value="Unassembled WGS sequence"/>
</dbReference>
<protein>
    <recommendedName>
        <fullName evidence="3">Sulfotransferase family protein</fullName>
    </recommendedName>
</protein>
<keyword evidence="2" id="KW-1185">Reference proteome</keyword>
<dbReference type="Gene3D" id="3.40.50.300">
    <property type="entry name" value="P-loop containing nucleotide triphosphate hydrolases"/>
    <property type="match status" value="1"/>
</dbReference>
<reference evidence="1 2" key="1">
    <citation type="submission" date="2019-09" db="EMBL/GenBank/DDBJ databases">
        <title>Segnochrobactrum spirostomi gen. nov., sp. nov., isolated from the ciliate Spirostomum cf. yagiui and description of a novel family, Segnochrobactraceae fam. nov. within the order Rhizobiales of the class Alphaproteobacteria.</title>
        <authorList>
            <person name="Akter S."/>
            <person name="Shazib S.U.A."/>
            <person name="Shin M.K."/>
        </authorList>
    </citation>
    <scope>NUCLEOTIDE SEQUENCE [LARGE SCALE GENOMIC DNA]</scope>
    <source>
        <strain evidence="1 2">Sp-1</strain>
    </source>
</reference>
<name>A0A6A7Y339_9HYPH</name>
<sequence length="667" mass="72344">MPMNVSGKTYLPEPSVRQCEIGVEVVAGRRVFDGRVIFDHLPKTAGQAVNKWLRRTLGGDAVTPNMVAYHNEAIRRYGGRYSVISGHIEFDHTPFDPRYKYITCIREPIDRYVSWLYFMLGNPAEDPRLRAAVADFIASEGEPPPAGVPFFQSNAYVGHFSAISDRIATDDQQRLDHAVSVVQDFDVWGLYDNLDGFLVETAKLLETGSPAPLEPVNRTEQRPAVADLPPRLRSRIEEINALDIALYAALRAQRARRPGRLAALFSKGQTAPERPWPGATSRIATTPDFTLTACRLEGATSLRRGDQVRTKVDFTLRRSYAALFANVRILDDAGRCVFGLDDSERFKLEPVAGGAVSWKTSVVADLPEGSYSISLKLDVEDDGRVVPLARLHDALAFDILPAPRVRAWTGSHDLPVSMAFDQPIPHLLESERYPLSLPKRVEPGAEIQLQLPPPKGADADRSMPTMALRWVRIIDGHPHFNGMTNVAPDAVAEPITITVRAPDAIGKYRAHLAVAAGSGDPRAPDAIVIESGETHVLPKDGLRYAGGDAQCAPTQIGRRQGGTIASNGTPGFLVHGPYAALPAGIYRVVVRGSATGGTGWADACHQGGTARLGYHPFGSGGAAGSGALADFVIRSDRDIEGLEVRVWADSGARVMVSEIAIVPQTIF</sequence>
<comment type="caution">
    <text evidence="1">The sequence shown here is derived from an EMBL/GenBank/DDBJ whole genome shotgun (WGS) entry which is preliminary data.</text>
</comment>
<dbReference type="SUPFAM" id="SSF52540">
    <property type="entry name" value="P-loop containing nucleoside triphosphate hydrolases"/>
    <property type="match status" value="1"/>
</dbReference>
<evidence type="ECO:0008006" key="3">
    <source>
        <dbReference type="Google" id="ProtNLM"/>
    </source>
</evidence>
<accession>A0A6A7Y339</accession>
<gene>
    <name evidence="1" type="ORF">F0357_07505</name>
</gene>
<dbReference type="Gene3D" id="2.70.50.60">
    <property type="entry name" value="abc- transporter (atp binding component) like domain"/>
    <property type="match status" value="1"/>
</dbReference>
<evidence type="ECO:0000313" key="2">
    <source>
        <dbReference type="Proteomes" id="UP000332515"/>
    </source>
</evidence>
<dbReference type="InterPro" id="IPR029439">
    <property type="entry name" value="Wzt_C"/>
</dbReference>
<dbReference type="InterPro" id="IPR027417">
    <property type="entry name" value="P-loop_NTPase"/>
</dbReference>
<proteinExistence type="predicted"/>
<dbReference type="EMBL" id="VWNA01000001">
    <property type="protein sequence ID" value="MQT12511.1"/>
    <property type="molecule type" value="Genomic_DNA"/>
</dbReference>
<dbReference type="CDD" id="cd10147">
    <property type="entry name" value="Wzt_C-like"/>
    <property type="match status" value="1"/>
</dbReference>
<dbReference type="AlphaFoldDB" id="A0A6A7Y339"/>